<evidence type="ECO:0000313" key="2">
    <source>
        <dbReference type="EMBL" id="CAI9276467.1"/>
    </source>
</evidence>
<dbReference type="GO" id="GO:0009733">
    <property type="term" value="P:response to auxin"/>
    <property type="evidence" value="ECO:0007669"/>
    <property type="project" value="InterPro"/>
</dbReference>
<protein>
    <recommendedName>
        <fullName evidence="4">Auxin-responsive protein</fullName>
    </recommendedName>
</protein>
<dbReference type="InterPro" id="IPR003676">
    <property type="entry name" value="SAUR_fam"/>
</dbReference>
<evidence type="ECO:0000256" key="1">
    <source>
        <dbReference type="ARBA" id="ARBA00006974"/>
    </source>
</evidence>
<keyword evidence="3" id="KW-1185">Reference proteome</keyword>
<comment type="similarity">
    <text evidence="1">Belongs to the ARG7 family.</text>
</comment>
<dbReference type="EMBL" id="OX465079">
    <property type="protein sequence ID" value="CAI9276467.1"/>
    <property type="molecule type" value="Genomic_DNA"/>
</dbReference>
<name>A0AA35YMB4_LACSI</name>
<gene>
    <name evidence="2" type="ORF">LSALG_LOCUS16441</name>
</gene>
<organism evidence="2 3">
    <name type="scientific">Lactuca saligna</name>
    <name type="common">Willowleaf lettuce</name>
    <dbReference type="NCBI Taxonomy" id="75948"/>
    <lineage>
        <taxon>Eukaryota</taxon>
        <taxon>Viridiplantae</taxon>
        <taxon>Streptophyta</taxon>
        <taxon>Embryophyta</taxon>
        <taxon>Tracheophyta</taxon>
        <taxon>Spermatophyta</taxon>
        <taxon>Magnoliopsida</taxon>
        <taxon>eudicotyledons</taxon>
        <taxon>Gunneridae</taxon>
        <taxon>Pentapetalae</taxon>
        <taxon>asterids</taxon>
        <taxon>campanulids</taxon>
        <taxon>Asterales</taxon>
        <taxon>Asteraceae</taxon>
        <taxon>Cichorioideae</taxon>
        <taxon>Cichorieae</taxon>
        <taxon>Lactucinae</taxon>
        <taxon>Lactuca</taxon>
    </lineage>
</organism>
<proteinExistence type="inferred from homology"/>
<dbReference type="Pfam" id="PF02519">
    <property type="entry name" value="Auxin_inducible"/>
    <property type="match status" value="1"/>
</dbReference>
<evidence type="ECO:0008006" key="4">
    <source>
        <dbReference type="Google" id="ProtNLM"/>
    </source>
</evidence>
<evidence type="ECO:0000313" key="3">
    <source>
        <dbReference type="Proteomes" id="UP001177003"/>
    </source>
</evidence>
<reference evidence="2" key="1">
    <citation type="submission" date="2023-04" db="EMBL/GenBank/DDBJ databases">
        <authorList>
            <person name="Vijverberg K."/>
            <person name="Xiong W."/>
            <person name="Schranz E."/>
        </authorList>
    </citation>
    <scope>NUCLEOTIDE SEQUENCE</scope>
</reference>
<dbReference type="AlphaFoldDB" id="A0AA35YMB4"/>
<dbReference type="Proteomes" id="UP001177003">
    <property type="component" value="Chromosome 3"/>
</dbReference>
<accession>A0AA35YMB4</accession>
<sequence>MSVRRDTNVGQAQRGEPVNYLVYYLPLHSTCFCPSLLPYKYFPLHFKIQTTTTATTNTTIGATRTSITMGLRKSNNKQTQALALKKIIKRCSSFGKNSDDNCLPNDVPKGHFVVYIGERRSRYIVPISCLDHPTFQDLLQRSEEEFGFNHESGIIIPCQEVDFLSFFSMIA</sequence>
<dbReference type="PANTHER" id="PTHR31929">
    <property type="entry name" value="SAUR-LIKE AUXIN-RESPONSIVE PROTEIN FAMILY-RELATED"/>
    <property type="match status" value="1"/>
</dbReference>